<protein>
    <submittedName>
        <fullName evidence="2">DUF928 domain-containing protein</fullName>
    </submittedName>
</protein>
<comment type="caution">
    <text evidence="2">The sequence shown here is derived from an EMBL/GenBank/DDBJ whole genome shotgun (WGS) entry which is preliminary data.</text>
</comment>
<dbReference type="EMBL" id="NXIB02000006">
    <property type="protein sequence ID" value="PHX57059.1"/>
    <property type="molecule type" value="Genomic_DNA"/>
</dbReference>
<keyword evidence="3" id="KW-1185">Reference proteome</keyword>
<name>A0A2G4F5N9_9CYAN</name>
<evidence type="ECO:0000313" key="2">
    <source>
        <dbReference type="EMBL" id="PHX57059.1"/>
    </source>
</evidence>
<accession>A0A2G4F5N9</accession>
<feature type="signal peptide" evidence="1">
    <location>
        <begin position="1"/>
        <end position="23"/>
    </location>
</feature>
<gene>
    <name evidence="2" type="ORF">CP500_001905</name>
</gene>
<evidence type="ECO:0000313" key="3">
    <source>
        <dbReference type="Proteomes" id="UP000226442"/>
    </source>
</evidence>
<feature type="chain" id="PRO_5013653288" evidence="1">
    <location>
        <begin position="24"/>
        <end position="134"/>
    </location>
</feature>
<dbReference type="Proteomes" id="UP000226442">
    <property type="component" value="Unassembled WGS sequence"/>
</dbReference>
<evidence type="ECO:0000256" key="1">
    <source>
        <dbReference type="SAM" id="SignalP"/>
    </source>
</evidence>
<reference evidence="2" key="1">
    <citation type="submission" date="2017-10" db="EMBL/GenBank/DDBJ databases">
        <title>Draft genome sequence of the planktic cyanobacteria Tychonema bourrellyi isolated from alpine lentic freshwater.</title>
        <authorList>
            <person name="Tett A."/>
            <person name="Armanini F."/>
            <person name="Asnicar F."/>
            <person name="Boscaini A."/>
            <person name="Pasolli E."/>
            <person name="Zolfo M."/>
            <person name="Donati C."/>
            <person name="Salmaso N."/>
            <person name="Segata N."/>
        </authorList>
    </citation>
    <scope>NUCLEOTIDE SEQUENCE</scope>
    <source>
        <strain evidence="2">FEM_GT703</strain>
    </source>
</reference>
<dbReference type="Pfam" id="PF06051">
    <property type="entry name" value="DUF928"/>
    <property type="match status" value="1"/>
</dbReference>
<organism evidence="2 3">
    <name type="scientific">Tychonema bourrellyi FEM_GT703</name>
    <dbReference type="NCBI Taxonomy" id="2040638"/>
    <lineage>
        <taxon>Bacteria</taxon>
        <taxon>Bacillati</taxon>
        <taxon>Cyanobacteriota</taxon>
        <taxon>Cyanophyceae</taxon>
        <taxon>Oscillatoriophycideae</taxon>
        <taxon>Oscillatoriales</taxon>
        <taxon>Microcoleaceae</taxon>
        <taxon>Tychonema</taxon>
    </lineage>
</organism>
<sequence>MAWIKCHLNTAALCLILSLEAVATASFSMPAEALNNPANGIRSPDIPHLTVHWATVSRWINRTASAPTLKTKLDRSSKRDRLTILTQQAIWYKYLTTLAQLRVSSPSDRSLSRCVGANRHSPLQGFPFQHQGSG</sequence>
<dbReference type="InterPro" id="IPR010328">
    <property type="entry name" value="DUF928"/>
</dbReference>
<keyword evidence="1" id="KW-0732">Signal</keyword>
<dbReference type="AlphaFoldDB" id="A0A2G4F5N9"/>
<proteinExistence type="predicted"/>